<dbReference type="InterPro" id="IPR004821">
    <property type="entry name" value="Cyt_trans-like"/>
</dbReference>
<dbReference type="InterPro" id="IPR001977">
    <property type="entry name" value="Depp_CoAkinase"/>
</dbReference>
<accession>A0A7M5XGK8</accession>
<dbReference type="Proteomes" id="UP000594262">
    <property type="component" value="Unplaced"/>
</dbReference>
<dbReference type="PANTHER" id="PTHR10695">
    <property type="entry name" value="DEPHOSPHO-COA KINASE-RELATED"/>
    <property type="match status" value="1"/>
</dbReference>
<dbReference type="Gene3D" id="3.40.50.300">
    <property type="entry name" value="P-loop containing nucleotide triphosphate hydrolases"/>
    <property type="match status" value="1"/>
</dbReference>
<organism evidence="23 24">
    <name type="scientific">Clytia hemisphaerica</name>
    <dbReference type="NCBI Taxonomy" id="252671"/>
    <lineage>
        <taxon>Eukaryota</taxon>
        <taxon>Metazoa</taxon>
        <taxon>Cnidaria</taxon>
        <taxon>Hydrozoa</taxon>
        <taxon>Hydroidolina</taxon>
        <taxon>Leptothecata</taxon>
        <taxon>Obeliida</taxon>
        <taxon>Clytiidae</taxon>
        <taxon>Clytia</taxon>
    </lineage>
</organism>
<dbReference type="GO" id="GO:0004595">
    <property type="term" value="F:pantetheine-phosphate adenylyltransferase activity"/>
    <property type="evidence" value="ECO:0007669"/>
    <property type="project" value="UniProtKB-EC"/>
</dbReference>
<dbReference type="SUPFAM" id="SSF52540">
    <property type="entry name" value="P-loop containing nucleoside triphosphate hydrolases"/>
    <property type="match status" value="1"/>
</dbReference>
<evidence type="ECO:0000256" key="21">
    <source>
        <dbReference type="ARBA" id="ARBA00067394"/>
    </source>
</evidence>
<dbReference type="EnsemblMetazoa" id="CLYHEMT022549.1">
    <property type="protein sequence ID" value="CLYHEMP022549.1"/>
    <property type="gene ID" value="CLYHEMG022549"/>
</dbReference>
<evidence type="ECO:0000256" key="15">
    <source>
        <dbReference type="ARBA" id="ARBA00051912"/>
    </source>
</evidence>
<dbReference type="EC" id="2.7.1.24" evidence="20"/>
<reference evidence="23" key="1">
    <citation type="submission" date="2021-01" db="UniProtKB">
        <authorList>
            <consortium name="EnsemblMetazoa"/>
        </authorList>
    </citation>
    <scope>IDENTIFICATION</scope>
</reference>
<dbReference type="PANTHER" id="PTHR10695:SF46">
    <property type="entry name" value="BIFUNCTIONAL COENZYME A SYNTHASE-RELATED"/>
    <property type="match status" value="1"/>
</dbReference>
<dbReference type="GeneID" id="136798277"/>
<evidence type="ECO:0000256" key="20">
    <source>
        <dbReference type="ARBA" id="ARBA00066359"/>
    </source>
</evidence>
<dbReference type="Pfam" id="PF01121">
    <property type="entry name" value="CoaE"/>
    <property type="match status" value="1"/>
</dbReference>
<evidence type="ECO:0000256" key="1">
    <source>
        <dbReference type="ARBA" id="ARBA00004305"/>
    </source>
</evidence>
<evidence type="ECO:0000256" key="11">
    <source>
        <dbReference type="ARBA" id="ARBA00022840"/>
    </source>
</evidence>
<evidence type="ECO:0000256" key="6">
    <source>
        <dbReference type="ARBA" id="ARBA00022553"/>
    </source>
</evidence>
<evidence type="ECO:0000256" key="7">
    <source>
        <dbReference type="ARBA" id="ARBA00022679"/>
    </source>
</evidence>
<comment type="subunit">
    <text evidence="3">Monomer.</text>
</comment>
<dbReference type="SUPFAM" id="SSF52374">
    <property type="entry name" value="Nucleotidylyl transferase"/>
    <property type="match status" value="1"/>
</dbReference>
<evidence type="ECO:0000256" key="2">
    <source>
        <dbReference type="ARBA" id="ARBA00004496"/>
    </source>
</evidence>
<comment type="subcellular location">
    <subcellularLocation>
        <location evidence="2">Cytoplasm</location>
    </subcellularLocation>
    <subcellularLocation>
        <location evidence="1">Mitochondrion matrix</location>
    </subcellularLocation>
</comment>
<evidence type="ECO:0000256" key="8">
    <source>
        <dbReference type="ARBA" id="ARBA00022695"/>
    </source>
</evidence>
<dbReference type="GO" id="GO:0005524">
    <property type="term" value="F:ATP binding"/>
    <property type="evidence" value="ECO:0007669"/>
    <property type="project" value="UniProtKB-KW"/>
</dbReference>
<dbReference type="FunFam" id="3.40.50.620:FF:000089">
    <property type="entry name" value="Bifunctional coenzyme A synthase"/>
    <property type="match status" value="1"/>
</dbReference>
<evidence type="ECO:0000256" key="12">
    <source>
        <dbReference type="ARBA" id="ARBA00023128"/>
    </source>
</evidence>
<dbReference type="NCBIfam" id="TIGR00152">
    <property type="entry name" value="dephospho-CoA kinase"/>
    <property type="match status" value="1"/>
</dbReference>
<dbReference type="FunFam" id="3.40.50.300:FF:000899">
    <property type="entry name" value="Bifunctional coenzyme A synthase"/>
    <property type="match status" value="1"/>
</dbReference>
<evidence type="ECO:0000256" key="13">
    <source>
        <dbReference type="ARBA" id="ARBA00023268"/>
    </source>
</evidence>
<sequence>MSKFKTGLLLVQHIKHQNIHSVLKEVSQLVEKKLYIDFQQSFLKKPSSAGDAQIERNEYFNLLSMVYSRPKELCSQLEMQVLLPPCIKANDPRKVKQPIDILFVADQNSSNNLIELVVKEITCSNDVVLKVIGENEYVNQDSTKYQFDFSKLYSGVVIGGTFDRIHDGHKLLIQTALLLGEEKLTVGVADGPLLEKKIVKELIEPVDQRIENVIQLIDESKPGIEHKVVPITDPCGPSGTDDDLQLLLVSEETIKGGPLVNQERQKNGLPQLDVMNIELVGESSTDLSESLNAEGKVSSSAARVRELGRLLREPNRPLEDGKCYVIGVTGGIASGKSSIVKRFEQMGAFTVDCDLLGHRAYNPGEMAYKKVVEEFGSHILNEDGTINRRKLGPIVFADKRKLELLNSIVWPEIHKMKQDIIDEVSREGKHKIVVFEGAVLFEAGWDKEANEVWCCVIPKHEAVQRIMDRNKLSEEEALKRIASQMSNEERVSKSHVVLSTLWERDFTQKQCEKAWKLLNERISLGTKPLSSL</sequence>
<comment type="similarity">
    <text evidence="19">In the central section; belongs to the eukaryotic CoaD family.</text>
</comment>
<name>A0A7M5XGK8_9CNID</name>
<evidence type="ECO:0000313" key="23">
    <source>
        <dbReference type="EnsemblMetazoa" id="CLYHEMP022549.1"/>
    </source>
</evidence>
<keyword evidence="11" id="KW-0067">ATP-binding</keyword>
<evidence type="ECO:0000256" key="16">
    <source>
        <dbReference type="ARBA" id="ARBA00059677"/>
    </source>
</evidence>
<evidence type="ECO:0000256" key="18">
    <source>
        <dbReference type="ARBA" id="ARBA00060696"/>
    </source>
</evidence>
<keyword evidence="8" id="KW-0548">Nucleotidyltransferase</keyword>
<dbReference type="EC" id="2.7.7.3" evidence="4"/>
<evidence type="ECO:0000256" key="19">
    <source>
        <dbReference type="ARBA" id="ARBA00061673"/>
    </source>
</evidence>
<evidence type="ECO:0000256" key="5">
    <source>
        <dbReference type="ARBA" id="ARBA00022490"/>
    </source>
</evidence>
<dbReference type="Pfam" id="PF01467">
    <property type="entry name" value="CTP_transf_like"/>
    <property type="match status" value="1"/>
</dbReference>
<comment type="pathway">
    <text evidence="18">Cofactor biosynthesis; coenzyme A biosynthesis; CoA from (R)-pantothenate: step 5/5.</text>
</comment>
<evidence type="ECO:0000256" key="14">
    <source>
        <dbReference type="ARBA" id="ARBA00051310"/>
    </source>
</evidence>
<evidence type="ECO:0000313" key="24">
    <source>
        <dbReference type="Proteomes" id="UP000594262"/>
    </source>
</evidence>
<keyword evidence="13" id="KW-0511">Multifunctional enzyme</keyword>
<dbReference type="OrthoDB" id="330671at2759"/>
<dbReference type="GO" id="GO:0005759">
    <property type="term" value="C:mitochondrial matrix"/>
    <property type="evidence" value="ECO:0007669"/>
    <property type="project" value="UniProtKB-SubCell"/>
</dbReference>
<keyword evidence="5" id="KW-0963">Cytoplasm</keyword>
<comment type="pathway">
    <text evidence="17">Cofactor biosynthesis; coenzyme A biosynthesis; CoA from (R)-pantothenate: step 4/5.</text>
</comment>
<dbReference type="AlphaFoldDB" id="A0A7M5XGK8"/>
<evidence type="ECO:0000259" key="22">
    <source>
        <dbReference type="Pfam" id="PF01467"/>
    </source>
</evidence>
<evidence type="ECO:0000256" key="9">
    <source>
        <dbReference type="ARBA" id="ARBA00022741"/>
    </source>
</evidence>
<dbReference type="HAMAP" id="MF_00376">
    <property type="entry name" value="Dephospho_CoA_kinase"/>
    <property type="match status" value="1"/>
</dbReference>
<dbReference type="GO" id="GO:0015937">
    <property type="term" value="P:coenzyme A biosynthetic process"/>
    <property type="evidence" value="ECO:0007669"/>
    <property type="project" value="InterPro"/>
</dbReference>
<evidence type="ECO:0000256" key="3">
    <source>
        <dbReference type="ARBA" id="ARBA00011245"/>
    </source>
</evidence>
<keyword evidence="7" id="KW-0808">Transferase</keyword>
<protein>
    <recommendedName>
        <fullName evidence="21">Bifunctional coenzyme A synthase</fullName>
        <ecNumber evidence="20">2.7.1.24</ecNumber>
        <ecNumber evidence="4">2.7.7.3</ecNumber>
    </recommendedName>
</protein>
<comment type="catalytic activity">
    <reaction evidence="14">
        <text>(R)-4'-phosphopantetheine + ATP + H(+) = 3'-dephospho-CoA + diphosphate</text>
        <dbReference type="Rhea" id="RHEA:19801"/>
        <dbReference type="ChEBI" id="CHEBI:15378"/>
        <dbReference type="ChEBI" id="CHEBI:30616"/>
        <dbReference type="ChEBI" id="CHEBI:33019"/>
        <dbReference type="ChEBI" id="CHEBI:57328"/>
        <dbReference type="ChEBI" id="CHEBI:61723"/>
        <dbReference type="EC" id="2.7.7.3"/>
    </reaction>
    <physiologicalReaction direction="left-to-right" evidence="14">
        <dbReference type="Rhea" id="RHEA:19802"/>
    </physiologicalReaction>
</comment>
<evidence type="ECO:0000256" key="4">
    <source>
        <dbReference type="ARBA" id="ARBA00012392"/>
    </source>
</evidence>
<keyword evidence="24" id="KW-1185">Reference proteome</keyword>
<dbReference type="InterPro" id="IPR027417">
    <property type="entry name" value="P-loop_NTPase"/>
</dbReference>
<feature type="domain" description="Cytidyltransferase-like" evidence="22">
    <location>
        <begin position="157"/>
        <end position="224"/>
    </location>
</feature>
<dbReference type="NCBIfam" id="TIGR00125">
    <property type="entry name" value="cyt_tran_rel"/>
    <property type="match status" value="1"/>
</dbReference>
<dbReference type="Gene3D" id="3.40.50.620">
    <property type="entry name" value="HUPs"/>
    <property type="match status" value="1"/>
</dbReference>
<dbReference type="InterPro" id="IPR014729">
    <property type="entry name" value="Rossmann-like_a/b/a_fold"/>
</dbReference>
<dbReference type="CDD" id="cd02022">
    <property type="entry name" value="DPCK"/>
    <property type="match status" value="1"/>
</dbReference>
<dbReference type="PROSITE" id="PS51219">
    <property type="entry name" value="DPCK"/>
    <property type="match status" value="1"/>
</dbReference>
<proteinExistence type="inferred from homology"/>
<evidence type="ECO:0000256" key="10">
    <source>
        <dbReference type="ARBA" id="ARBA00022777"/>
    </source>
</evidence>
<dbReference type="GO" id="GO:0004140">
    <property type="term" value="F:dephospho-CoA kinase activity"/>
    <property type="evidence" value="ECO:0007669"/>
    <property type="project" value="UniProtKB-EC"/>
</dbReference>
<keyword evidence="9" id="KW-0547">Nucleotide-binding</keyword>
<keyword evidence="12" id="KW-0496">Mitochondrion</keyword>
<dbReference type="RefSeq" id="XP_066910960.1">
    <property type="nucleotide sequence ID" value="XM_067054859.1"/>
</dbReference>
<keyword evidence="6" id="KW-0597">Phosphoprotein</keyword>
<comment type="catalytic activity">
    <reaction evidence="15">
        <text>3'-dephospho-CoA + ATP = ADP + CoA + H(+)</text>
        <dbReference type="Rhea" id="RHEA:18245"/>
        <dbReference type="ChEBI" id="CHEBI:15378"/>
        <dbReference type="ChEBI" id="CHEBI:30616"/>
        <dbReference type="ChEBI" id="CHEBI:57287"/>
        <dbReference type="ChEBI" id="CHEBI:57328"/>
        <dbReference type="ChEBI" id="CHEBI:456216"/>
        <dbReference type="EC" id="2.7.1.24"/>
    </reaction>
    <physiologicalReaction direction="left-to-right" evidence="15">
        <dbReference type="Rhea" id="RHEA:18246"/>
    </physiologicalReaction>
</comment>
<evidence type="ECO:0000256" key="17">
    <source>
        <dbReference type="ARBA" id="ARBA00060565"/>
    </source>
</evidence>
<comment type="function">
    <text evidence="16">Bifunctional enzyme that catalyzes the fourth and fifth sequential steps of CoA biosynthetic pathway. The fourth reaction is catalyzed by the phosphopantetheine adenylyltransferase, coded by the coaD domain; the fifth reaction is catalyzed by the dephospho-CoA kinase, coded by the coaE domain. May act as a point of CoA biosynthesis regulation.</text>
</comment>
<keyword evidence="10" id="KW-0418">Kinase</keyword>